<evidence type="ECO:0000313" key="3">
    <source>
        <dbReference type="Proteomes" id="UP001548590"/>
    </source>
</evidence>
<dbReference type="EMBL" id="JBEWLZ010000001">
    <property type="protein sequence ID" value="MET1488191.1"/>
    <property type="molecule type" value="Genomic_DNA"/>
</dbReference>
<dbReference type="CDD" id="cd03135">
    <property type="entry name" value="GATase1_DJ-1"/>
    <property type="match status" value="1"/>
</dbReference>
<dbReference type="Pfam" id="PF01965">
    <property type="entry name" value="DJ-1_PfpI"/>
    <property type="match status" value="1"/>
</dbReference>
<dbReference type="RefSeq" id="WP_345926081.1">
    <property type="nucleotide sequence ID" value="NZ_JBDIVF010000003.1"/>
</dbReference>
<dbReference type="InterPro" id="IPR050325">
    <property type="entry name" value="Prot/Nucl_acid_deglycase"/>
</dbReference>
<dbReference type="InterPro" id="IPR006287">
    <property type="entry name" value="DJ-1"/>
</dbReference>
<dbReference type="Proteomes" id="UP001548590">
    <property type="component" value="Unassembled WGS sequence"/>
</dbReference>
<evidence type="ECO:0000259" key="1">
    <source>
        <dbReference type="Pfam" id="PF01965"/>
    </source>
</evidence>
<dbReference type="InterPro" id="IPR002818">
    <property type="entry name" value="DJ-1/PfpI"/>
</dbReference>
<protein>
    <submittedName>
        <fullName evidence="2">DJ-1 family glyoxalase III</fullName>
    </submittedName>
</protein>
<sequence>MKKTVALLMAPGFEDAETIITLDVLRRFRQHITVETIAVHDTHEVLSYFNVPMKAEALLSEREDTLYDAVVLPGGPQGARNLGASAAVLRFVRQHDQAGRIVAAICSAGAHVLSQNGLLQGRRYTCSGENYKLYQDGQYEDADIVEDGNLLTGRGLGLAFRFAFTLGAKLSDTATATEAADHIYIEYPAQA</sequence>
<dbReference type="PANTHER" id="PTHR48094">
    <property type="entry name" value="PROTEIN/NUCLEIC ACID DEGLYCASE DJ-1-RELATED"/>
    <property type="match status" value="1"/>
</dbReference>
<dbReference type="NCBIfam" id="TIGR01383">
    <property type="entry name" value="not_thiJ"/>
    <property type="match status" value="1"/>
</dbReference>
<dbReference type="SUPFAM" id="SSF52317">
    <property type="entry name" value="Class I glutamine amidotransferase-like"/>
    <property type="match status" value="1"/>
</dbReference>
<proteinExistence type="predicted"/>
<dbReference type="InterPro" id="IPR029062">
    <property type="entry name" value="Class_I_gatase-like"/>
</dbReference>
<organism evidence="2 3">
    <name type="scientific">Uliginosibacterium paludis</name>
    <dbReference type="NCBI Taxonomy" id="1615952"/>
    <lineage>
        <taxon>Bacteria</taxon>
        <taxon>Pseudomonadati</taxon>
        <taxon>Pseudomonadota</taxon>
        <taxon>Betaproteobacteria</taxon>
        <taxon>Rhodocyclales</taxon>
        <taxon>Zoogloeaceae</taxon>
        <taxon>Uliginosibacterium</taxon>
    </lineage>
</organism>
<dbReference type="PANTHER" id="PTHR48094:SF12">
    <property type="entry name" value="PARKINSON DISEASE PROTEIN 7 HOMOLOG"/>
    <property type="match status" value="1"/>
</dbReference>
<comment type="caution">
    <text evidence="2">The sequence shown here is derived from an EMBL/GenBank/DDBJ whole genome shotgun (WGS) entry which is preliminary data.</text>
</comment>
<reference evidence="2 3" key="1">
    <citation type="submission" date="2024-07" db="EMBL/GenBank/DDBJ databases">
        <title>Uliginosibacterium paludis KCTC:42655.</title>
        <authorList>
            <person name="Kim M.K."/>
        </authorList>
    </citation>
    <scope>NUCLEOTIDE SEQUENCE [LARGE SCALE GENOMIC DNA]</scope>
    <source>
        <strain evidence="2 3">KCTC 42655</strain>
    </source>
</reference>
<evidence type="ECO:0000313" key="2">
    <source>
        <dbReference type="EMBL" id="MET1488191.1"/>
    </source>
</evidence>
<name>A0ABV2CJW2_9RHOO</name>
<accession>A0ABV2CJW2</accession>
<feature type="domain" description="DJ-1/PfpI" evidence="1">
    <location>
        <begin position="3"/>
        <end position="166"/>
    </location>
</feature>
<keyword evidence="3" id="KW-1185">Reference proteome</keyword>
<dbReference type="Gene3D" id="3.40.50.880">
    <property type="match status" value="1"/>
</dbReference>
<gene>
    <name evidence="2" type="ORF">ABVT11_00015</name>
</gene>